<sequence>MASLLDRKGRWRWRTHPRDEALSNQLSGLRFLLP</sequence>
<protein>
    <submittedName>
        <fullName evidence="1">Uncharacterized protein</fullName>
    </submittedName>
</protein>
<dbReference type="EMBL" id="GBRH01271612">
    <property type="protein sequence ID" value="JAD26283.1"/>
    <property type="molecule type" value="Transcribed_RNA"/>
</dbReference>
<reference evidence="1" key="2">
    <citation type="journal article" date="2015" name="Data Brief">
        <title>Shoot transcriptome of the giant reed, Arundo donax.</title>
        <authorList>
            <person name="Barrero R.A."/>
            <person name="Guerrero F.D."/>
            <person name="Moolhuijzen P."/>
            <person name="Goolsby J.A."/>
            <person name="Tidwell J."/>
            <person name="Bellgard S.E."/>
            <person name="Bellgard M.I."/>
        </authorList>
    </citation>
    <scope>NUCLEOTIDE SEQUENCE</scope>
    <source>
        <tissue evidence="1">Shoot tissue taken approximately 20 cm above the soil surface</tissue>
    </source>
</reference>
<dbReference type="AlphaFoldDB" id="A0A0A8YL91"/>
<accession>A0A0A8YL91</accession>
<name>A0A0A8YL91_ARUDO</name>
<proteinExistence type="predicted"/>
<reference evidence="1" key="1">
    <citation type="submission" date="2014-09" db="EMBL/GenBank/DDBJ databases">
        <authorList>
            <person name="Magalhaes I.L.F."/>
            <person name="Oliveira U."/>
            <person name="Santos F.R."/>
            <person name="Vidigal T.H.D.A."/>
            <person name="Brescovit A.D."/>
            <person name="Santos A.J."/>
        </authorList>
    </citation>
    <scope>NUCLEOTIDE SEQUENCE</scope>
    <source>
        <tissue evidence="1">Shoot tissue taken approximately 20 cm above the soil surface</tissue>
    </source>
</reference>
<evidence type="ECO:0000313" key="1">
    <source>
        <dbReference type="EMBL" id="JAD26283.1"/>
    </source>
</evidence>
<organism evidence="1">
    <name type="scientific">Arundo donax</name>
    <name type="common">Giant reed</name>
    <name type="synonym">Donax arundinaceus</name>
    <dbReference type="NCBI Taxonomy" id="35708"/>
    <lineage>
        <taxon>Eukaryota</taxon>
        <taxon>Viridiplantae</taxon>
        <taxon>Streptophyta</taxon>
        <taxon>Embryophyta</taxon>
        <taxon>Tracheophyta</taxon>
        <taxon>Spermatophyta</taxon>
        <taxon>Magnoliopsida</taxon>
        <taxon>Liliopsida</taxon>
        <taxon>Poales</taxon>
        <taxon>Poaceae</taxon>
        <taxon>PACMAD clade</taxon>
        <taxon>Arundinoideae</taxon>
        <taxon>Arundineae</taxon>
        <taxon>Arundo</taxon>
    </lineage>
</organism>